<sequence length="289" mass="30434">MFHRTECSLLSERHHMIQESSRSDQTHATPDTPRLKNLNYAGTHGFPEHPVESQPLKLLPLLRPARHDAGKLAPRLLRQSHLAITDNAAVPLLAEIRLGQLPVLSLSKPRPQPNPRTPLIHHGQKPPPSPTHPPPSPQTTLPLPPLHDQNMPTLPGCALSHPTSSPSPPPPAPHTPSPSPPTRGPPPTSFPRQNQNLATPLTITTVQSHHAPPSGSTNLRHLPAPLRRSERPLSSGGGGGGGGGGGCGCSRREEEGVQVGGGSERGEGGAEVVDGGEQRGVDAACGERG</sequence>
<gene>
    <name evidence="2" type="ORF">CHGG_01649</name>
</gene>
<dbReference type="GeneID" id="4388016"/>
<feature type="compositionally biased region" description="Polar residues" evidence="1">
    <location>
        <begin position="192"/>
        <end position="219"/>
    </location>
</feature>
<evidence type="ECO:0000313" key="2">
    <source>
        <dbReference type="EMBL" id="EAQ93414.1"/>
    </source>
</evidence>
<dbReference type="OMA" id="TRCTMAR"/>
<feature type="region of interest" description="Disordered" evidence="1">
    <location>
        <begin position="105"/>
        <end position="289"/>
    </location>
</feature>
<feature type="region of interest" description="Disordered" evidence="1">
    <location>
        <begin position="12"/>
        <end position="51"/>
    </location>
</feature>
<accession>Q2HDQ5</accession>
<feature type="compositionally biased region" description="Gly residues" evidence="1">
    <location>
        <begin position="235"/>
        <end position="248"/>
    </location>
</feature>
<name>Q2HDQ5_CHAGB</name>
<proteinExistence type="predicted"/>
<dbReference type="EMBL" id="CH408029">
    <property type="protein sequence ID" value="EAQ93414.1"/>
    <property type="molecule type" value="Genomic_DNA"/>
</dbReference>
<feature type="compositionally biased region" description="Pro residues" evidence="1">
    <location>
        <begin position="165"/>
        <end position="189"/>
    </location>
</feature>
<dbReference type="AlphaFoldDB" id="Q2HDQ5"/>
<reference evidence="3" key="1">
    <citation type="journal article" date="2015" name="Genome Announc.">
        <title>Draft genome sequence of the cellulolytic fungus Chaetomium globosum.</title>
        <authorList>
            <person name="Cuomo C.A."/>
            <person name="Untereiner W.A."/>
            <person name="Ma L.-J."/>
            <person name="Grabherr M."/>
            <person name="Birren B.W."/>
        </authorList>
    </citation>
    <scope>NUCLEOTIDE SEQUENCE [LARGE SCALE GENOMIC DNA]</scope>
    <source>
        <strain evidence="3">ATCC 6205 / CBS 148.51 / DSM 1962 / NBRC 6347 / NRRL 1970</strain>
    </source>
</reference>
<dbReference type="InParanoid" id="Q2HDQ5"/>
<evidence type="ECO:0000313" key="3">
    <source>
        <dbReference type="Proteomes" id="UP000001056"/>
    </source>
</evidence>
<feature type="compositionally biased region" description="Basic and acidic residues" evidence="1">
    <location>
        <begin position="276"/>
        <end position="289"/>
    </location>
</feature>
<dbReference type="HOGENOM" id="CLU_963123_0_0_1"/>
<keyword evidence="3" id="KW-1185">Reference proteome</keyword>
<organism evidence="2 3">
    <name type="scientific">Chaetomium globosum (strain ATCC 6205 / CBS 148.51 / DSM 1962 / NBRC 6347 / NRRL 1970)</name>
    <name type="common">Soil fungus</name>
    <dbReference type="NCBI Taxonomy" id="306901"/>
    <lineage>
        <taxon>Eukaryota</taxon>
        <taxon>Fungi</taxon>
        <taxon>Dikarya</taxon>
        <taxon>Ascomycota</taxon>
        <taxon>Pezizomycotina</taxon>
        <taxon>Sordariomycetes</taxon>
        <taxon>Sordariomycetidae</taxon>
        <taxon>Sordariales</taxon>
        <taxon>Chaetomiaceae</taxon>
        <taxon>Chaetomium</taxon>
    </lineage>
</organism>
<dbReference type="RefSeq" id="XP_001220870.1">
    <property type="nucleotide sequence ID" value="XM_001220869.1"/>
</dbReference>
<evidence type="ECO:0000256" key="1">
    <source>
        <dbReference type="SAM" id="MobiDB-lite"/>
    </source>
</evidence>
<dbReference type="VEuPathDB" id="FungiDB:CHGG_01649"/>
<dbReference type="Proteomes" id="UP000001056">
    <property type="component" value="Unassembled WGS sequence"/>
</dbReference>
<protein>
    <submittedName>
        <fullName evidence="2">Uncharacterized protein</fullName>
    </submittedName>
</protein>
<feature type="compositionally biased region" description="Pro residues" evidence="1">
    <location>
        <begin position="125"/>
        <end position="145"/>
    </location>
</feature>
<feature type="compositionally biased region" description="Basic and acidic residues" evidence="1">
    <location>
        <begin position="12"/>
        <end position="25"/>
    </location>
</feature>